<feature type="transmembrane region" description="Helical" evidence="1">
    <location>
        <begin position="73"/>
        <end position="94"/>
    </location>
</feature>
<feature type="transmembrane region" description="Helical" evidence="1">
    <location>
        <begin position="314"/>
        <end position="334"/>
    </location>
</feature>
<protein>
    <recommendedName>
        <fullName evidence="4">Glycosyltransferase RgtA/B/C/D-like domain-containing protein</fullName>
    </recommendedName>
</protein>
<comment type="caution">
    <text evidence="2">The sequence shown here is derived from an EMBL/GenBank/DDBJ whole genome shotgun (WGS) entry which is preliminary data.</text>
</comment>
<evidence type="ECO:0008006" key="4">
    <source>
        <dbReference type="Google" id="ProtNLM"/>
    </source>
</evidence>
<keyword evidence="3" id="KW-1185">Reference proteome</keyword>
<dbReference type="RefSeq" id="WP_075063392.1">
    <property type="nucleotide sequence ID" value="NZ_LGCL01000027.1"/>
</dbReference>
<evidence type="ECO:0000313" key="2">
    <source>
        <dbReference type="EMBL" id="KPL75502.1"/>
    </source>
</evidence>
<accession>A0A0P6XKF9</accession>
<feature type="transmembrane region" description="Helical" evidence="1">
    <location>
        <begin position="375"/>
        <end position="394"/>
    </location>
</feature>
<feature type="transmembrane region" description="Helical" evidence="1">
    <location>
        <begin position="340"/>
        <end position="363"/>
    </location>
</feature>
<organism evidence="2 3">
    <name type="scientific">Ornatilinea apprima</name>
    <dbReference type="NCBI Taxonomy" id="1134406"/>
    <lineage>
        <taxon>Bacteria</taxon>
        <taxon>Bacillati</taxon>
        <taxon>Chloroflexota</taxon>
        <taxon>Anaerolineae</taxon>
        <taxon>Anaerolineales</taxon>
        <taxon>Anaerolineaceae</taxon>
        <taxon>Ornatilinea</taxon>
    </lineage>
</organism>
<keyword evidence="1" id="KW-1133">Transmembrane helix</keyword>
<keyword evidence="1" id="KW-0812">Transmembrane</keyword>
<keyword evidence="1" id="KW-0472">Membrane</keyword>
<feature type="transmembrane region" description="Helical" evidence="1">
    <location>
        <begin position="289"/>
        <end position="307"/>
    </location>
</feature>
<dbReference type="Proteomes" id="UP000050417">
    <property type="component" value="Unassembled WGS sequence"/>
</dbReference>
<feature type="transmembrane region" description="Helical" evidence="1">
    <location>
        <begin position="199"/>
        <end position="218"/>
    </location>
</feature>
<evidence type="ECO:0000313" key="3">
    <source>
        <dbReference type="Proteomes" id="UP000050417"/>
    </source>
</evidence>
<name>A0A0P6XKF9_9CHLR</name>
<dbReference type="AlphaFoldDB" id="A0A0P6XKF9"/>
<proteinExistence type="predicted"/>
<dbReference type="EMBL" id="LGCL01000027">
    <property type="protein sequence ID" value="KPL75502.1"/>
    <property type="molecule type" value="Genomic_DNA"/>
</dbReference>
<feature type="transmembrane region" description="Helical" evidence="1">
    <location>
        <begin position="225"/>
        <end position="250"/>
    </location>
</feature>
<dbReference type="STRING" id="1134406.ADN00_12700"/>
<feature type="transmembrane region" description="Helical" evidence="1">
    <location>
        <begin position="155"/>
        <end position="173"/>
    </location>
</feature>
<dbReference type="OrthoDB" id="157187at2"/>
<evidence type="ECO:0000256" key="1">
    <source>
        <dbReference type="SAM" id="Phobius"/>
    </source>
</evidence>
<sequence>MDSSPKTILLILILLSAGLFLLFYFPNAAGSENIQMVAVFEPDESVPLPYVFDMIKPTETVKQALIQFAFYEYYFYGFPYFAVSALTLLPLQWLGQLENTPLVMAALRQVVSVLPMLLSILLLVYLQTGFRSYKAVALFLLLVSLPAVMQNNLWWHPDALAILLAMLVIFFLYRDNLRLGWNFTLAGAMCGFSAGTKGIGFYFFLTIAVTLLMALFWKKVELRRVVLAAAGFLLAMAAAYLLANPILIYASVRRDYFHVMSEQSRLLFSGYEIYYEKGLASAWRDLTKHFGSAIFLLAGLSACLWGVARGEKRLLHILILTWVIPTSVMVFSLIHFKFQYWMPVALPLFSCLVEALPGAGWRARLRGQAGAPARAAAWLQGAAALILLAQFGAFSVQNVNRYVDDLHRAESNPSILFYEQAVKALAPLPDEDAYSVYHDVRIYAPRTSGWVTEAAFETLSYQFVEDRDYDVLLLMQQRIADYTNPNAVGIDEEQFAQSRTFYADADADRLRGFNLVYRDEYGLVFVKESYYRGYFAPRP</sequence>
<feature type="transmembrane region" description="Helical" evidence="1">
    <location>
        <begin position="106"/>
        <end position="126"/>
    </location>
</feature>
<reference evidence="2 3" key="1">
    <citation type="submission" date="2015-07" db="EMBL/GenBank/DDBJ databases">
        <title>Genome sequence of Ornatilinea apprima DSM 23815.</title>
        <authorList>
            <person name="Hemp J."/>
            <person name="Ward L.M."/>
            <person name="Pace L.A."/>
            <person name="Fischer W.W."/>
        </authorList>
    </citation>
    <scope>NUCLEOTIDE SEQUENCE [LARGE SCALE GENOMIC DNA]</scope>
    <source>
        <strain evidence="2 3">P3M-1</strain>
    </source>
</reference>
<gene>
    <name evidence="2" type="ORF">ADN00_12700</name>
</gene>
<dbReference type="PATRIC" id="fig|1134406.4.peg.1233"/>